<dbReference type="PROSITE" id="PS00238">
    <property type="entry name" value="OPSIN"/>
    <property type="match status" value="1"/>
</dbReference>
<dbReference type="AlphaFoldDB" id="A0AAE0RUD0"/>
<dbReference type="GO" id="GO:0016020">
    <property type="term" value="C:membrane"/>
    <property type="evidence" value="ECO:0007669"/>
    <property type="project" value="UniProtKB-SubCell"/>
</dbReference>
<protein>
    <recommendedName>
        <fullName evidence="17">G-protein coupled receptors family 1 profile domain-containing protein</fullName>
    </recommendedName>
</protein>
<organism evidence="18 19">
    <name type="scientific">Potamilus streckersoni</name>
    <dbReference type="NCBI Taxonomy" id="2493646"/>
    <lineage>
        <taxon>Eukaryota</taxon>
        <taxon>Metazoa</taxon>
        <taxon>Spiralia</taxon>
        <taxon>Lophotrochozoa</taxon>
        <taxon>Mollusca</taxon>
        <taxon>Bivalvia</taxon>
        <taxon>Autobranchia</taxon>
        <taxon>Heteroconchia</taxon>
        <taxon>Palaeoheterodonta</taxon>
        <taxon>Unionida</taxon>
        <taxon>Unionoidea</taxon>
        <taxon>Unionidae</taxon>
        <taxon>Ambleminae</taxon>
        <taxon>Lampsilini</taxon>
        <taxon>Potamilus</taxon>
    </lineage>
</organism>
<keyword evidence="6 15" id="KW-1133">Transmembrane helix</keyword>
<dbReference type="SMART" id="SM01381">
    <property type="entry name" value="7TM_GPCR_Srsx"/>
    <property type="match status" value="1"/>
</dbReference>
<dbReference type="InterPro" id="IPR017452">
    <property type="entry name" value="GPCR_Rhodpsn_7TM"/>
</dbReference>
<comment type="caution">
    <text evidence="15">Lacks conserved residue(s) required for the propagation of feature annotation.</text>
</comment>
<dbReference type="SUPFAM" id="SSF81321">
    <property type="entry name" value="Family A G protein-coupled receptor-like"/>
    <property type="match status" value="1"/>
</dbReference>
<keyword evidence="8 15" id="KW-0297">G-protein coupled receptor</keyword>
<dbReference type="Proteomes" id="UP001195483">
    <property type="component" value="Unassembled WGS sequence"/>
</dbReference>
<evidence type="ECO:0000256" key="8">
    <source>
        <dbReference type="ARBA" id="ARBA00023040"/>
    </source>
</evidence>
<keyword evidence="5 15" id="KW-0681">Retinal protein</keyword>
<comment type="caution">
    <text evidence="18">The sequence shown here is derived from an EMBL/GenBank/DDBJ whole genome shotgun (WGS) entry which is preliminary data.</text>
</comment>
<evidence type="ECO:0000256" key="4">
    <source>
        <dbReference type="ARBA" id="ARBA00022692"/>
    </source>
</evidence>
<name>A0AAE0RUD0_9BIVA</name>
<evidence type="ECO:0000256" key="5">
    <source>
        <dbReference type="ARBA" id="ARBA00022925"/>
    </source>
</evidence>
<keyword evidence="9 15" id="KW-0472">Membrane</keyword>
<evidence type="ECO:0000256" key="3">
    <source>
        <dbReference type="ARBA" id="ARBA00022606"/>
    </source>
</evidence>
<feature type="transmembrane region" description="Helical" evidence="15">
    <location>
        <begin position="282"/>
        <end position="300"/>
    </location>
</feature>
<dbReference type="GO" id="GO:0004930">
    <property type="term" value="F:G protein-coupled receptor activity"/>
    <property type="evidence" value="ECO:0007669"/>
    <property type="project" value="UniProtKB-KW"/>
</dbReference>
<evidence type="ECO:0000256" key="1">
    <source>
        <dbReference type="ARBA" id="ARBA00004141"/>
    </source>
</evidence>
<dbReference type="Gene3D" id="1.20.1070.10">
    <property type="entry name" value="Rhodopsin 7-helix transmembrane proteins"/>
    <property type="match status" value="1"/>
</dbReference>
<evidence type="ECO:0000256" key="13">
    <source>
        <dbReference type="ARBA" id="ARBA00023224"/>
    </source>
</evidence>
<evidence type="ECO:0000256" key="7">
    <source>
        <dbReference type="ARBA" id="ARBA00022991"/>
    </source>
</evidence>
<feature type="domain" description="G-protein coupled receptors family 1 profile" evidence="17">
    <location>
        <begin position="75"/>
        <end position="338"/>
    </location>
</feature>
<evidence type="ECO:0000256" key="10">
    <source>
        <dbReference type="ARBA" id="ARBA00023139"/>
    </source>
</evidence>
<keyword evidence="11" id="KW-1015">Disulfide bond</keyword>
<accession>A0AAE0RUD0</accession>
<dbReference type="GO" id="GO:0007602">
    <property type="term" value="P:phototransduction"/>
    <property type="evidence" value="ECO:0007669"/>
    <property type="project" value="UniProtKB-KW"/>
</dbReference>
<dbReference type="GO" id="GO:0007601">
    <property type="term" value="P:visual perception"/>
    <property type="evidence" value="ECO:0007669"/>
    <property type="project" value="InterPro"/>
</dbReference>
<dbReference type="GO" id="GO:0009881">
    <property type="term" value="F:photoreceptor activity"/>
    <property type="evidence" value="ECO:0007669"/>
    <property type="project" value="UniProtKB-KW"/>
</dbReference>
<feature type="region of interest" description="Disordered" evidence="16">
    <location>
        <begin position="518"/>
        <end position="546"/>
    </location>
</feature>
<evidence type="ECO:0000313" key="19">
    <source>
        <dbReference type="Proteomes" id="UP001195483"/>
    </source>
</evidence>
<evidence type="ECO:0000256" key="11">
    <source>
        <dbReference type="ARBA" id="ARBA00023157"/>
    </source>
</evidence>
<evidence type="ECO:0000256" key="9">
    <source>
        <dbReference type="ARBA" id="ARBA00023136"/>
    </source>
</evidence>
<evidence type="ECO:0000256" key="6">
    <source>
        <dbReference type="ARBA" id="ARBA00022989"/>
    </source>
</evidence>
<proteinExistence type="inferred from homology"/>
<evidence type="ECO:0000313" key="18">
    <source>
        <dbReference type="EMBL" id="KAK3579475.1"/>
    </source>
</evidence>
<keyword evidence="10" id="KW-0564">Palmitate</keyword>
<reference evidence="18" key="2">
    <citation type="journal article" date="2021" name="Genome Biol. Evol.">
        <title>Developing a high-quality reference genome for a parasitic bivalve with doubly uniparental inheritance (Bivalvia: Unionida).</title>
        <authorList>
            <person name="Smith C.H."/>
        </authorList>
    </citation>
    <scope>NUCLEOTIDE SEQUENCE</scope>
    <source>
        <strain evidence="18">CHS0354</strain>
        <tissue evidence="18">Mantle</tissue>
    </source>
</reference>
<keyword evidence="12 15" id="KW-0675">Receptor</keyword>
<keyword evidence="14" id="KW-0449">Lipoprotein</keyword>
<keyword evidence="19" id="KW-1185">Reference proteome</keyword>
<evidence type="ECO:0000256" key="16">
    <source>
        <dbReference type="SAM" id="MobiDB-lite"/>
    </source>
</evidence>
<evidence type="ECO:0000256" key="12">
    <source>
        <dbReference type="ARBA" id="ARBA00023170"/>
    </source>
</evidence>
<sequence>MNGTTFESVTSMYTTDFTLLPTASRQSTISTTTHLFDTYDFFTHPHWRQFPLPSDEWHYAIGVLITIVGFTGIIGNAIVIWIFGSDKSLRTPSNMLIINLAVSDLTFTIVNGFPLFSISSFNKKWIFGQSACEFYGLIGGIFGLMSIYTNAAIAIDRYYAIAKPLEVARNMSRKRAFGMIVFVWILAFTVAFPPIFGWGRYIPEGFQTSCTYDYLTRSYNNISFIITLYSVGFALPLTVISVFYSLIIKAINKHENEMKKTAKKLNAEMRSTHRNMRTEIRIAKIAMMILALYVISWAPYASVALVAQFGDATFVTPFWAEIPVFFAKASAMQNPIVYSLSHPKFRSALNKKVPWLFCCCKAKEKTTTEQYSSRRSNHSVSSQSEMSYITDTTRANSMKMKSCDENNTEDKHGYRETSFRCEGSVSSDQLIHDLVQALVAVAGSQNKQQPVIQPVYLPTNISTQPDGAADGINPKPAETDNVFVVNNANIPQVAEYLAKIAANKTRGKSEGYVNPAMNMTEEKKPGDKSNMAFSSEENTTEMANRL</sequence>
<dbReference type="PROSITE" id="PS50262">
    <property type="entry name" value="G_PROTEIN_RECEP_F1_2"/>
    <property type="match status" value="1"/>
</dbReference>
<evidence type="ECO:0000259" key="17">
    <source>
        <dbReference type="PROSITE" id="PS50262"/>
    </source>
</evidence>
<feature type="transmembrane region" description="Helical" evidence="15">
    <location>
        <begin position="222"/>
        <end position="248"/>
    </location>
</feature>
<keyword evidence="13 15" id="KW-0807">Transducer</keyword>
<evidence type="ECO:0000256" key="15">
    <source>
        <dbReference type="RuleBase" id="RU004951"/>
    </source>
</evidence>
<reference evidence="18" key="3">
    <citation type="submission" date="2023-05" db="EMBL/GenBank/DDBJ databases">
        <authorList>
            <person name="Smith C.H."/>
        </authorList>
    </citation>
    <scope>NUCLEOTIDE SEQUENCE</scope>
    <source>
        <strain evidence="18">CHS0354</strain>
        <tissue evidence="18">Mantle</tissue>
    </source>
</reference>
<feature type="transmembrane region" description="Helical" evidence="15">
    <location>
        <begin position="176"/>
        <end position="196"/>
    </location>
</feature>
<dbReference type="Pfam" id="PF00001">
    <property type="entry name" value="7tm_1"/>
    <property type="match status" value="1"/>
</dbReference>
<feature type="transmembrane region" description="Helical" evidence="15">
    <location>
        <begin position="95"/>
        <end position="114"/>
    </location>
</feature>
<gene>
    <name evidence="18" type="ORF">CHS0354_028284</name>
</gene>
<keyword evidence="2 15" id="KW-0600">Photoreceptor protein</keyword>
<reference evidence="18" key="1">
    <citation type="journal article" date="2021" name="Genome Biol. Evol.">
        <title>A High-Quality Reference Genome for a Parasitic Bivalve with Doubly Uniparental Inheritance (Bivalvia: Unionida).</title>
        <authorList>
            <person name="Smith C.H."/>
        </authorList>
    </citation>
    <scope>NUCLEOTIDE SEQUENCE</scope>
    <source>
        <strain evidence="18">CHS0354</strain>
    </source>
</reference>
<evidence type="ECO:0000256" key="2">
    <source>
        <dbReference type="ARBA" id="ARBA00022543"/>
    </source>
</evidence>
<dbReference type="EMBL" id="JAEAOA010001694">
    <property type="protein sequence ID" value="KAK3579475.1"/>
    <property type="molecule type" value="Genomic_DNA"/>
</dbReference>
<dbReference type="InterPro" id="IPR000276">
    <property type="entry name" value="GPCR_Rhodpsn"/>
</dbReference>
<dbReference type="PRINTS" id="PR00237">
    <property type="entry name" value="GPCRRHODOPSN"/>
</dbReference>
<keyword evidence="3 15" id="KW-0716">Sensory transduction</keyword>
<dbReference type="InterPro" id="IPR001760">
    <property type="entry name" value="Opsin"/>
</dbReference>
<feature type="transmembrane region" description="Helical" evidence="15">
    <location>
        <begin position="57"/>
        <end position="83"/>
    </location>
</feature>
<keyword evidence="7 15" id="KW-0157">Chromophore</keyword>
<dbReference type="PROSITE" id="PS00237">
    <property type="entry name" value="G_PROTEIN_RECEP_F1_1"/>
    <property type="match status" value="1"/>
</dbReference>
<feature type="transmembrane region" description="Helical" evidence="15">
    <location>
        <begin position="134"/>
        <end position="155"/>
    </location>
</feature>
<dbReference type="PANTHER" id="PTHR24240">
    <property type="entry name" value="OPSIN"/>
    <property type="match status" value="1"/>
</dbReference>
<keyword evidence="4 15" id="KW-0812">Transmembrane</keyword>
<dbReference type="FunFam" id="1.20.1070.10:FF:000044">
    <property type="entry name" value="Opsin, ultraviolet-sensitive"/>
    <property type="match status" value="1"/>
</dbReference>
<evidence type="ECO:0000256" key="14">
    <source>
        <dbReference type="ARBA" id="ARBA00023288"/>
    </source>
</evidence>
<dbReference type="InterPro" id="IPR027430">
    <property type="entry name" value="Retinal_BS"/>
</dbReference>
<comment type="similarity">
    <text evidence="15">Belongs to the G-protein coupled receptor 1 family. Opsin subfamily.</text>
</comment>
<feature type="compositionally biased region" description="Polar residues" evidence="16">
    <location>
        <begin position="531"/>
        <end position="546"/>
    </location>
</feature>
<dbReference type="InterPro" id="IPR050125">
    <property type="entry name" value="GPCR_opsins"/>
</dbReference>
<dbReference type="PRINTS" id="PR00238">
    <property type="entry name" value="OPSIN"/>
</dbReference>
<comment type="subcellular location">
    <subcellularLocation>
        <location evidence="1 15">Membrane</location>
        <topology evidence="1 15">Multi-pass membrane protein</topology>
    </subcellularLocation>
</comment>